<comment type="caution">
    <text evidence="5">The sequence shown here is derived from an EMBL/GenBank/DDBJ whole genome shotgun (WGS) entry which is preliminary data.</text>
</comment>
<evidence type="ECO:0000256" key="1">
    <source>
        <dbReference type="ARBA" id="ARBA00022723"/>
    </source>
</evidence>
<dbReference type="SUPFAM" id="SSF53335">
    <property type="entry name" value="S-adenosyl-L-methionine-dependent methyltransferases"/>
    <property type="match status" value="1"/>
</dbReference>
<accession>A0A0S8JWM8</accession>
<dbReference type="GO" id="GO:0051536">
    <property type="term" value="F:iron-sulfur cluster binding"/>
    <property type="evidence" value="ECO:0007669"/>
    <property type="project" value="UniProtKB-KW"/>
</dbReference>
<dbReference type="GO" id="GO:0003735">
    <property type="term" value="F:structural constituent of ribosome"/>
    <property type="evidence" value="ECO:0007669"/>
    <property type="project" value="TreeGrafter"/>
</dbReference>
<organism evidence="5 6">
    <name type="scientific">candidate division WOR_3 bacterium SM1_77</name>
    <dbReference type="NCBI Taxonomy" id="1703778"/>
    <lineage>
        <taxon>Bacteria</taxon>
        <taxon>Bacteria division WOR-3</taxon>
    </lineage>
</organism>
<dbReference type="Proteomes" id="UP000050975">
    <property type="component" value="Unassembled WGS sequence"/>
</dbReference>
<evidence type="ECO:0008006" key="7">
    <source>
        <dbReference type="Google" id="ProtNLM"/>
    </source>
</evidence>
<dbReference type="InterPro" id="IPR052571">
    <property type="entry name" value="Mt_RNA_Methyltransferase"/>
</dbReference>
<reference evidence="5 6" key="1">
    <citation type="journal article" date="2015" name="Microbiome">
        <title>Genomic resolution of linkages in carbon, nitrogen, and sulfur cycling among widespread estuary sediment bacteria.</title>
        <authorList>
            <person name="Baker B.J."/>
            <person name="Lazar C.S."/>
            <person name="Teske A.P."/>
            <person name="Dick G.J."/>
        </authorList>
    </citation>
    <scope>NUCLEOTIDE SEQUENCE [LARGE SCALE GENOMIC DNA]</scope>
    <source>
        <strain evidence="5">SM1_77</strain>
    </source>
</reference>
<evidence type="ECO:0000256" key="3">
    <source>
        <dbReference type="ARBA" id="ARBA00023004"/>
    </source>
</evidence>
<dbReference type="Pfam" id="PF09243">
    <property type="entry name" value="Rsm22"/>
    <property type="match status" value="1"/>
</dbReference>
<keyword evidence="3" id="KW-0408">Iron</keyword>
<dbReference type="GO" id="GO:0046872">
    <property type="term" value="F:metal ion binding"/>
    <property type="evidence" value="ECO:0007669"/>
    <property type="project" value="UniProtKB-KW"/>
</dbReference>
<name>A0A0S8JWM8_UNCW3</name>
<dbReference type="EMBL" id="LJVE01000064">
    <property type="protein sequence ID" value="KPL14148.1"/>
    <property type="molecule type" value="Genomic_DNA"/>
</dbReference>
<dbReference type="PANTHER" id="PTHR13184">
    <property type="entry name" value="37S RIBOSOMAL PROTEIN S22"/>
    <property type="match status" value="1"/>
</dbReference>
<proteinExistence type="predicted"/>
<dbReference type="PANTHER" id="PTHR13184:SF5">
    <property type="entry name" value="METHYLTRANSFERASE-LIKE PROTEIN 17, MITOCHONDRIAL"/>
    <property type="match status" value="1"/>
</dbReference>
<dbReference type="GO" id="GO:0015935">
    <property type="term" value="C:small ribosomal subunit"/>
    <property type="evidence" value="ECO:0007669"/>
    <property type="project" value="TreeGrafter"/>
</dbReference>
<evidence type="ECO:0000313" key="6">
    <source>
        <dbReference type="Proteomes" id="UP000050975"/>
    </source>
</evidence>
<evidence type="ECO:0000313" key="5">
    <source>
        <dbReference type="EMBL" id="KPL14148.1"/>
    </source>
</evidence>
<dbReference type="InterPro" id="IPR029063">
    <property type="entry name" value="SAM-dependent_MTases_sf"/>
</dbReference>
<sequence>MKLADEVSEKILDILEMSGLDESTQSSYRQRLQAIRKDMRRLATDFAAYKFSEAHYTDAYFLYNFPTNLAKIAVVIEKIRLHYPDLLCGRTRMSILDIGCGNGAGICGAYYALRDFPEIQQFNFVGIDSSDPMLGQARVVARWLRRRDPRVRVHFSKSKIEDSYPLAIKRKYDLIMCINSLAEIIEEEDIQIRFIGSTFRHLRDGGLFIMIEPALKKFSRRLMRLRNRLVSNKRIQLLLPCLHDSPCALLEVDNRKEWCHQSLSWSPPDFLRIINQGINREIDVLKFSYLVIARSTERLKRPCGHLVISHLLKEKGKQRFYICTPEGRVELVRLDRSKSAINAGYDKISKGVIVNLTDIVHKKDDYWQVTKGSTAKVVK</sequence>
<evidence type="ECO:0000256" key="2">
    <source>
        <dbReference type="ARBA" id="ARBA00022946"/>
    </source>
</evidence>
<gene>
    <name evidence="5" type="ORF">AMJ74_03945</name>
</gene>
<keyword evidence="4" id="KW-0411">Iron-sulfur</keyword>
<keyword evidence="1" id="KW-0479">Metal-binding</keyword>
<dbReference type="GO" id="GO:0006412">
    <property type="term" value="P:translation"/>
    <property type="evidence" value="ECO:0007669"/>
    <property type="project" value="InterPro"/>
</dbReference>
<dbReference type="InterPro" id="IPR015324">
    <property type="entry name" value="Ribosomal_Rsm22-like"/>
</dbReference>
<keyword evidence="2" id="KW-0809">Transit peptide</keyword>
<dbReference type="GO" id="GO:0008168">
    <property type="term" value="F:methyltransferase activity"/>
    <property type="evidence" value="ECO:0007669"/>
    <property type="project" value="InterPro"/>
</dbReference>
<protein>
    <recommendedName>
        <fullName evidence="7">Methyltransferase domain-containing protein</fullName>
    </recommendedName>
</protein>
<dbReference type="AlphaFoldDB" id="A0A0S8JWM8"/>
<dbReference type="Gene3D" id="3.40.50.150">
    <property type="entry name" value="Vaccinia Virus protein VP39"/>
    <property type="match status" value="1"/>
</dbReference>
<evidence type="ECO:0000256" key="4">
    <source>
        <dbReference type="ARBA" id="ARBA00023014"/>
    </source>
</evidence>
<dbReference type="CDD" id="cd02440">
    <property type="entry name" value="AdoMet_MTases"/>
    <property type="match status" value="1"/>
</dbReference>